<gene>
    <name evidence="3" type="ORF">Q9312_08520</name>
</gene>
<sequence>MNLKVLIFLLMTLPLSAADVIEKAEKDEVFLIEKDNPDMLQAYKKARSSLHTFLAKYEQSTAKDAFFIKVKITENDNTEYFWLNPITIKGDNSFVGSLSNEPQLVTNVVYGESISFSKADIYDWMYYENNKMYGNFTACALLKKESKEQREAFMQAYGLSCEN</sequence>
<keyword evidence="4" id="KW-1185">Reference proteome</keyword>
<feature type="domain" description="DUF2314" evidence="2">
    <location>
        <begin position="37"/>
        <end position="159"/>
    </location>
</feature>
<dbReference type="RefSeq" id="WP_309204163.1">
    <property type="nucleotide sequence ID" value="NZ_CP133548.1"/>
</dbReference>
<evidence type="ECO:0000259" key="2">
    <source>
        <dbReference type="Pfam" id="PF10077"/>
    </source>
</evidence>
<protein>
    <submittedName>
        <fullName evidence="3">DUF2314 domain-containing protein</fullName>
    </submittedName>
</protein>
<dbReference type="Pfam" id="PF10077">
    <property type="entry name" value="DUF2314"/>
    <property type="match status" value="1"/>
</dbReference>
<evidence type="ECO:0000256" key="1">
    <source>
        <dbReference type="SAM" id="SignalP"/>
    </source>
</evidence>
<proteinExistence type="predicted"/>
<evidence type="ECO:0000313" key="3">
    <source>
        <dbReference type="EMBL" id="WMS88944.1"/>
    </source>
</evidence>
<dbReference type="EMBL" id="CP133548">
    <property type="protein sequence ID" value="WMS88944.1"/>
    <property type="molecule type" value="Genomic_DNA"/>
</dbReference>
<accession>A0AA51X8H7</accession>
<dbReference type="InterPro" id="IPR018756">
    <property type="entry name" value="DUF2314"/>
</dbReference>
<dbReference type="AlphaFoldDB" id="A0AA51X8H7"/>
<dbReference type="Proteomes" id="UP001239782">
    <property type="component" value="Chromosome"/>
</dbReference>
<feature type="signal peptide" evidence="1">
    <location>
        <begin position="1"/>
        <end position="17"/>
    </location>
</feature>
<name>A0AA51X8H7_9GAMM</name>
<feature type="chain" id="PRO_5041299455" evidence="1">
    <location>
        <begin position="18"/>
        <end position="163"/>
    </location>
</feature>
<dbReference type="KEGG" id="plei:Q9312_08520"/>
<reference evidence="3 4" key="1">
    <citation type="submission" date="2023-08" db="EMBL/GenBank/DDBJ databases">
        <title>Pleionea litopenaei sp. nov., isolated from stomach of juvenile Litopenaeus vannamei.</title>
        <authorList>
            <person name="Rho A.M."/>
            <person name="Hwang C.Y."/>
        </authorList>
    </citation>
    <scope>NUCLEOTIDE SEQUENCE [LARGE SCALE GENOMIC DNA]</scope>
    <source>
        <strain evidence="3 4">HL-JVS1</strain>
    </source>
</reference>
<evidence type="ECO:0000313" key="4">
    <source>
        <dbReference type="Proteomes" id="UP001239782"/>
    </source>
</evidence>
<organism evidence="3 4">
    <name type="scientific">Pleionea litopenaei</name>
    <dbReference type="NCBI Taxonomy" id="3070815"/>
    <lineage>
        <taxon>Bacteria</taxon>
        <taxon>Pseudomonadati</taxon>
        <taxon>Pseudomonadota</taxon>
        <taxon>Gammaproteobacteria</taxon>
        <taxon>Oceanospirillales</taxon>
        <taxon>Pleioneaceae</taxon>
        <taxon>Pleionea</taxon>
    </lineage>
</organism>
<keyword evidence="1" id="KW-0732">Signal</keyword>